<dbReference type="Proteomes" id="UP000828390">
    <property type="component" value="Unassembled WGS sequence"/>
</dbReference>
<keyword evidence="1" id="KW-0472">Membrane</keyword>
<dbReference type="InterPro" id="IPR036719">
    <property type="entry name" value="Neuro-gated_channel_TM_sf"/>
</dbReference>
<reference evidence="4" key="2">
    <citation type="submission" date="2020-11" db="EMBL/GenBank/DDBJ databases">
        <authorList>
            <person name="McCartney M.A."/>
            <person name="Auch B."/>
            <person name="Kono T."/>
            <person name="Mallez S."/>
            <person name="Becker A."/>
            <person name="Gohl D.M."/>
            <person name="Silverstein K.A.T."/>
            <person name="Koren S."/>
            <person name="Bechman K.B."/>
            <person name="Herman A."/>
            <person name="Abrahante J.E."/>
            <person name="Garbe J."/>
        </authorList>
    </citation>
    <scope>NUCLEOTIDE SEQUENCE</scope>
    <source>
        <strain evidence="4">Duluth1</strain>
        <tissue evidence="4">Whole animal</tissue>
    </source>
</reference>
<feature type="transmembrane region" description="Helical" evidence="1">
    <location>
        <begin position="181"/>
        <end position="204"/>
    </location>
</feature>
<keyword evidence="2" id="KW-0732">Signal</keyword>
<feature type="signal peptide" evidence="2">
    <location>
        <begin position="1"/>
        <end position="22"/>
    </location>
</feature>
<keyword evidence="1" id="KW-0812">Transmembrane</keyword>
<evidence type="ECO:0000259" key="3">
    <source>
        <dbReference type="Pfam" id="PF02932"/>
    </source>
</evidence>
<evidence type="ECO:0000256" key="1">
    <source>
        <dbReference type="SAM" id="Phobius"/>
    </source>
</evidence>
<dbReference type="AlphaFoldDB" id="A0A9D4QIE9"/>
<dbReference type="SUPFAM" id="SSF90112">
    <property type="entry name" value="Neurotransmitter-gated ion-channel transmembrane pore"/>
    <property type="match status" value="1"/>
</dbReference>
<name>A0A9D4QIE9_DREPO</name>
<accession>A0A9D4QIE9</accession>
<feature type="domain" description="Neurotransmitter-gated ion-channel transmembrane" evidence="3">
    <location>
        <begin position="1"/>
        <end position="197"/>
    </location>
</feature>
<evidence type="ECO:0000313" key="5">
    <source>
        <dbReference type="Proteomes" id="UP000828390"/>
    </source>
</evidence>
<proteinExistence type="predicted"/>
<gene>
    <name evidence="4" type="ORF">DPMN_106369</name>
</gene>
<keyword evidence="5" id="KW-1185">Reference proteome</keyword>
<keyword evidence="1" id="KW-1133">Transmembrane helix</keyword>
<dbReference type="GO" id="GO:0006811">
    <property type="term" value="P:monoatomic ion transport"/>
    <property type="evidence" value="ECO:0007669"/>
    <property type="project" value="InterPro"/>
</dbReference>
<dbReference type="GO" id="GO:0016020">
    <property type="term" value="C:membrane"/>
    <property type="evidence" value="ECO:0007669"/>
    <property type="project" value="InterPro"/>
</dbReference>
<feature type="chain" id="PRO_5039000324" description="Neurotransmitter-gated ion-channel transmembrane domain-containing protein" evidence="2">
    <location>
        <begin position="23"/>
        <end position="212"/>
    </location>
</feature>
<evidence type="ECO:0000313" key="4">
    <source>
        <dbReference type="EMBL" id="KAH3833068.1"/>
    </source>
</evidence>
<comment type="caution">
    <text evidence="4">The sequence shown here is derived from an EMBL/GenBank/DDBJ whole genome shotgun (WGS) entry which is preliminary data.</text>
</comment>
<dbReference type="EMBL" id="JAIWYP010000004">
    <property type="protein sequence ID" value="KAH3833068.1"/>
    <property type="molecule type" value="Genomic_DNA"/>
</dbReference>
<protein>
    <recommendedName>
        <fullName evidence="3">Neurotransmitter-gated ion-channel transmembrane domain-containing protein</fullName>
    </recommendedName>
</protein>
<dbReference type="InterPro" id="IPR006029">
    <property type="entry name" value="Neurotrans-gated_channel_TM"/>
</dbReference>
<sequence length="212" mass="24485">MAVASISVILTVVVLKLHHCSPHQKKIPDWLRKYILGYLARFVRCSCVTLPCKISKTRVRSERKVIEDSDVHEIHARLLKEMETLSRTGPRTGLERDQRRRNCKDVLSSKINLDVREHGYSNRSSVMEDDFNGNFSHDGAVTTMEDILKYLKVLVVKSDAEDIEADVVDEWKQVALVIDRLFFWMFMLITVVSSVIILVIVPSFKYIDDEVY</sequence>
<dbReference type="InterPro" id="IPR038050">
    <property type="entry name" value="Neuro_actylchol_rec"/>
</dbReference>
<organism evidence="4 5">
    <name type="scientific">Dreissena polymorpha</name>
    <name type="common">Zebra mussel</name>
    <name type="synonym">Mytilus polymorpha</name>
    <dbReference type="NCBI Taxonomy" id="45954"/>
    <lineage>
        <taxon>Eukaryota</taxon>
        <taxon>Metazoa</taxon>
        <taxon>Spiralia</taxon>
        <taxon>Lophotrochozoa</taxon>
        <taxon>Mollusca</taxon>
        <taxon>Bivalvia</taxon>
        <taxon>Autobranchia</taxon>
        <taxon>Heteroconchia</taxon>
        <taxon>Euheterodonta</taxon>
        <taxon>Imparidentia</taxon>
        <taxon>Neoheterodontei</taxon>
        <taxon>Myida</taxon>
        <taxon>Dreissenoidea</taxon>
        <taxon>Dreissenidae</taxon>
        <taxon>Dreissena</taxon>
    </lineage>
</organism>
<dbReference type="Pfam" id="PF02932">
    <property type="entry name" value="Neur_chan_memb"/>
    <property type="match status" value="1"/>
</dbReference>
<reference evidence="4" key="1">
    <citation type="journal article" date="2019" name="bioRxiv">
        <title>The Genome of the Zebra Mussel, Dreissena polymorpha: A Resource for Invasive Species Research.</title>
        <authorList>
            <person name="McCartney M.A."/>
            <person name="Auch B."/>
            <person name="Kono T."/>
            <person name="Mallez S."/>
            <person name="Zhang Y."/>
            <person name="Obille A."/>
            <person name="Becker A."/>
            <person name="Abrahante J.E."/>
            <person name="Garbe J."/>
            <person name="Badalamenti J.P."/>
            <person name="Herman A."/>
            <person name="Mangelson H."/>
            <person name="Liachko I."/>
            <person name="Sullivan S."/>
            <person name="Sone E.D."/>
            <person name="Koren S."/>
            <person name="Silverstein K.A.T."/>
            <person name="Beckman K.B."/>
            <person name="Gohl D.M."/>
        </authorList>
    </citation>
    <scope>NUCLEOTIDE SEQUENCE</scope>
    <source>
        <strain evidence="4">Duluth1</strain>
        <tissue evidence="4">Whole animal</tissue>
    </source>
</reference>
<dbReference type="Gene3D" id="1.20.58.390">
    <property type="entry name" value="Neurotransmitter-gated ion-channel transmembrane domain"/>
    <property type="match status" value="1"/>
</dbReference>
<evidence type="ECO:0000256" key="2">
    <source>
        <dbReference type="SAM" id="SignalP"/>
    </source>
</evidence>